<dbReference type="SMART" id="SM00855">
    <property type="entry name" value="PGAM"/>
    <property type="match status" value="1"/>
</dbReference>
<dbReference type="PANTHER" id="PTHR48100">
    <property type="entry name" value="BROAD-SPECIFICITY PHOSPHATASE YOR283W-RELATED"/>
    <property type="match status" value="1"/>
</dbReference>
<gene>
    <name evidence="3" type="ORF">FYJ83_05925</name>
</gene>
<dbReference type="CDD" id="cd07067">
    <property type="entry name" value="HP_PGM_like"/>
    <property type="match status" value="1"/>
</dbReference>
<dbReference type="Gene3D" id="3.40.50.1240">
    <property type="entry name" value="Phosphoglycerate mutase-like"/>
    <property type="match status" value="1"/>
</dbReference>
<dbReference type="InterPro" id="IPR013078">
    <property type="entry name" value="His_Pase_superF_clade-1"/>
</dbReference>
<dbReference type="RefSeq" id="WP_154439421.1">
    <property type="nucleotide sequence ID" value="NZ_VUNQ01000009.1"/>
</dbReference>
<dbReference type="GO" id="GO:0016791">
    <property type="term" value="F:phosphatase activity"/>
    <property type="evidence" value="ECO:0007669"/>
    <property type="project" value="TreeGrafter"/>
</dbReference>
<protein>
    <submittedName>
        <fullName evidence="3">Histidine phosphatase family protein</fullName>
    </submittedName>
</protein>
<dbReference type="EMBL" id="VUNQ01000009">
    <property type="protein sequence ID" value="MSU01002.1"/>
    <property type="molecule type" value="Genomic_DNA"/>
</dbReference>
<evidence type="ECO:0000256" key="2">
    <source>
        <dbReference type="PIRSR" id="PIRSR613078-2"/>
    </source>
</evidence>
<organism evidence="3 4">
    <name type="scientific">Tissierella pigra</name>
    <dbReference type="NCBI Taxonomy" id="2607614"/>
    <lineage>
        <taxon>Bacteria</taxon>
        <taxon>Bacillati</taxon>
        <taxon>Bacillota</taxon>
        <taxon>Tissierellia</taxon>
        <taxon>Tissierellales</taxon>
        <taxon>Tissierellaceae</taxon>
        <taxon>Tissierella</taxon>
    </lineage>
</organism>
<sequence length="202" mass="23623">MTIYFVRHGKEEEGFRGGWSQIGLSNEGKRQAKLLAEYLYRNKERFNITRIISSDLNRAKETAFYIAKKFEMKVELNQEWREHNNGIMAGMSNEEAETSFPGLYFNTLGMDERYLEGESPREFLNRIEKTFYNLVDEVSAQNEDILVVTHGGVINIIYHLVKEIEWTNKNKVFKAQNTSIHKSEVDKGKIKMTLSKYIDHLN</sequence>
<evidence type="ECO:0000256" key="1">
    <source>
        <dbReference type="PIRSR" id="PIRSR613078-1"/>
    </source>
</evidence>
<dbReference type="Pfam" id="PF00300">
    <property type="entry name" value="His_Phos_1"/>
    <property type="match status" value="1"/>
</dbReference>
<name>A0A6N7XJQ2_9FIRM</name>
<dbReference type="Proteomes" id="UP000469523">
    <property type="component" value="Unassembled WGS sequence"/>
</dbReference>
<feature type="active site" description="Tele-phosphohistidine intermediate" evidence="1">
    <location>
        <position position="8"/>
    </location>
</feature>
<comment type="caution">
    <text evidence="3">The sequence shown here is derived from an EMBL/GenBank/DDBJ whole genome shotgun (WGS) entry which is preliminary data.</text>
</comment>
<keyword evidence="4" id="KW-1185">Reference proteome</keyword>
<feature type="binding site" evidence="2">
    <location>
        <position position="58"/>
    </location>
    <ligand>
        <name>substrate</name>
    </ligand>
</feature>
<feature type="active site" description="Proton donor/acceptor" evidence="1">
    <location>
        <position position="82"/>
    </location>
</feature>
<evidence type="ECO:0000313" key="3">
    <source>
        <dbReference type="EMBL" id="MSU01002.1"/>
    </source>
</evidence>
<reference evidence="3 4" key="1">
    <citation type="submission" date="2019-09" db="EMBL/GenBank/DDBJ databases">
        <title>In-depth cultivation of the pig gut microbiome towards novel bacterial diversity and tailored functional studies.</title>
        <authorList>
            <person name="Wylensek D."/>
            <person name="Hitch T.C.A."/>
            <person name="Clavel T."/>
        </authorList>
    </citation>
    <scope>NUCLEOTIDE SEQUENCE [LARGE SCALE GENOMIC DNA]</scope>
    <source>
        <strain evidence="3 4">WCA3-693-APC-4?</strain>
    </source>
</reference>
<dbReference type="InterPro" id="IPR029033">
    <property type="entry name" value="His_PPase_superfam"/>
</dbReference>
<dbReference type="AlphaFoldDB" id="A0A6N7XJQ2"/>
<accession>A0A6N7XJQ2</accession>
<dbReference type="SUPFAM" id="SSF53254">
    <property type="entry name" value="Phosphoglycerate mutase-like"/>
    <property type="match status" value="1"/>
</dbReference>
<dbReference type="InterPro" id="IPR050275">
    <property type="entry name" value="PGM_Phosphatase"/>
</dbReference>
<proteinExistence type="predicted"/>
<evidence type="ECO:0000313" key="4">
    <source>
        <dbReference type="Proteomes" id="UP000469523"/>
    </source>
</evidence>